<evidence type="ECO:0000259" key="1">
    <source>
        <dbReference type="Pfam" id="PF13358"/>
    </source>
</evidence>
<dbReference type="NCBIfam" id="NF033545">
    <property type="entry name" value="transpos_IS630"/>
    <property type="match status" value="1"/>
</dbReference>
<dbReference type="SUPFAM" id="SSF46689">
    <property type="entry name" value="Homeodomain-like"/>
    <property type="match status" value="1"/>
</dbReference>
<feature type="domain" description="Tc1-like transposase DDE" evidence="1">
    <location>
        <begin position="228"/>
        <end position="336"/>
    </location>
</feature>
<gene>
    <name evidence="2" type="ORF">PX52LOC_02383</name>
</gene>
<dbReference type="Gene3D" id="3.30.420.10">
    <property type="entry name" value="Ribonuclease H-like superfamily/Ribonuclease H"/>
    <property type="match status" value="1"/>
</dbReference>
<dbReference type="InterPro" id="IPR036397">
    <property type="entry name" value="RNaseH_sf"/>
</dbReference>
<keyword evidence="3" id="KW-1185">Reference proteome</keyword>
<dbReference type="Proteomes" id="UP000324974">
    <property type="component" value="Chromosome"/>
</dbReference>
<sequence length="380" mass="42676">MRPSVTFVRNLSAADSQVLTAGLHSPDAFTLRRCQILLASARGHSPAVIADFVGCTPAAVHNAIRAFQSEGLSSVTKKSNAPKCPRRAWPADRDNELRQLLHQSPRTFSKPRSLWTLNLIAEVCFERKITDRKLSGGLIGRVLTRMDINWKRARDWMTSPDPEYAAKKARRDELLRLSAEHPEWAIGFEDEVWWSRIAQPKVRSWTEGPPLKVQVLKSEDGDPDPDAIACYGFYRYDTRKVTVRFVEGRPVGDITVQFLKWLCRGAAEEGKKVLVVIWDGPSWHTAEAVTGWVDDQNRRAERGKGVRVELCELPVASPWLNNIEPCWTHAKKAVMEADRKLTAAEITARVCAHFGCELLPYLKMTSPDVVEGTNSVNATP</sequence>
<reference evidence="3" key="1">
    <citation type="submission" date="2019-08" db="EMBL/GenBank/DDBJ databases">
        <title>Limnoglobus roseus gen. nov., sp. nov., a novel freshwater planctomycete with a giant genome from the family Gemmataceae.</title>
        <authorList>
            <person name="Kulichevskaya I.S."/>
            <person name="Naumoff D.G."/>
            <person name="Miroshnikov K."/>
            <person name="Ivanova A."/>
            <person name="Philippov D.A."/>
            <person name="Hakobyan A."/>
            <person name="Rijpstra I.C."/>
            <person name="Sinninghe Damste J.S."/>
            <person name="Liesack W."/>
            <person name="Dedysh S.N."/>
        </authorList>
    </citation>
    <scope>NUCLEOTIDE SEQUENCE [LARGE SCALE GENOMIC DNA]</scope>
    <source>
        <strain evidence="3">PX52</strain>
    </source>
</reference>
<dbReference type="Pfam" id="PF13358">
    <property type="entry name" value="DDE_3"/>
    <property type="match status" value="1"/>
</dbReference>
<evidence type="ECO:0000313" key="2">
    <source>
        <dbReference type="EMBL" id="QEL15463.1"/>
    </source>
</evidence>
<dbReference type="EMBL" id="CP042425">
    <property type="protein sequence ID" value="QEL15463.1"/>
    <property type="molecule type" value="Genomic_DNA"/>
</dbReference>
<dbReference type="KEGG" id="lrs:PX52LOC_02383"/>
<evidence type="ECO:0000313" key="3">
    <source>
        <dbReference type="Proteomes" id="UP000324974"/>
    </source>
</evidence>
<accession>A0A5C1ABC0</accession>
<organism evidence="2 3">
    <name type="scientific">Limnoglobus roseus</name>
    <dbReference type="NCBI Taxonomy" id="2598579"/>
    <lineage>
        <taxon>Bacteria</taxon>
        <taxon>Pseudomonadati</taxon>
        <taxon>Planctomycetota</taxon>
        <taxon>Planctomycetia</taxon>
        <taxon>Gemmatales</taxon>
        <taxon>Gemmataceae</taxon>
        <taxon>Limnoglobus</taxon>
    </lineage>
</organism>
<dbReference type="OrthoDB" id="268163at2"/>
<proteinExistence type="predicted"/>
<dbReference type="Pfam" id="PF13551">
    <property type="entry name" value="HTH_29"/>
    <property type="match status" value="1"/>
</dbReference>
<protein>
    <submittedName>
        <fullName evidence="2">Helix-turn-helix domain-containing protein</fullName>
    </submittedName>
</protein>
<name>A0A5C1ABC0_9BACT</name>
<dbReference type="InterPro" id="IPR009057">
    <property type="entry name" value="Homeodomain-like_sf"/>
</dbReference>
<dbReference type="InterPro" id="IPR038717">
    <property type="entry name" value="Tc1-like_DDE_dom"/>
</dbReference>
<dbReference type="GO" id="GO:0003676">
    <property type="term" value="F:nucleic acid binding"/>
    <property type="evidence" value="ECO:0007669"/>
    <property type="project" value="InterPro"/>
</dbReference>
<dbReference type="AlphaFoldDB" id="A0A5C1ABC0"/>
<dbReference type="RefSeq" id="WP_149110280.1">
    <property type="nucleotide sequence ID" value="NZ_CP042425.1"/>
</dbReference>
<dbReference type="InterPro" id="IPR047655">
    <property type="entry name" value="Transpos_IS630-like"/>
</dbReference>